<proteinExistence type="predicted"/>
<dbReference type="AlphaFoldDB" id="A0AAD5F7K6"/>
<dbReference type="SUPFAM" id="SSF56672">
    <property type="entry name" value="DNA/RNA polymerases"/>
    <property type="match status" value="1"/>
</dbReference>
<dbReference type="Gene3D" id="3.10.10.10">
    <property type="entry name" value="HIV Type 1 Reverse Transcriptase, subunit A, domain 1"/>
    <property type="match status" value="1"/>
</dbReference>
<accession>A0AAD5F7K6</accession>
<dbReference type="EMBL" id="JAJFAZ020000001">
    <property type="protein sequence ID" value="KAI5356267.1"/>
    <property type="molecule type" value="Genomic_DNA"/>
</dbReference>
<gene>
    <name evidence="1" type="ORF">L3X38_009162</name>
</gene>
<evidence type="ECO:0000313" key="2">
    <source>
        <dbReference type="Proteomes" id="UP001054821"/>
    </source>
</evidence>
<protein>
    <submittedName>
        <fullName evidence="1">Uncharacterized protein</fullName>
    </submittedName>
</protein>
<comment type="caution">
    <text evidence="1">The sequence shown here is derived from an EMBL/GenBank/DDBJ whole genome shotgun (WGS) entry which is preliminary data.</text>
</comment>
<dbReference type="InterPro" id="IPR043502">
    <property type="entry name" value="DNA/RNA_pol_sf"/>
</dbReference>
<evidence type="ECO:0000313" key="1">
    <source>
        <dbReference type="EMBL" id="KAI5356267.1"/>
    </source>
</evidence>
<sequence length="72" mass="8212">MFAWSPSDMPGIDPDIICHRLHVNPASKPVVQKRRNFAPERVAIIKAEIDKFLAPDLLKKSPTQNGWPTSFW</sequence>
<organism evidence="1 2">
    <name type="scientific">Prunus dulcis</name>
    <name type="common">Almond</name>
    <name type="synonym">Amygdalus dulcis</name>
    <dbReference type="NCBI Taxonomy" id="3755"/>
    <lineage>
        <taxon>Eukaryota</taxon>
        <taxon>Viridiplantae</taxon>
        <taxon>Streptophyta</taxon>
        <taxon>Embryophyta</taxon>
        <taxon>Tracheophyta</taxon>
        <taxon>Spermatophyta</taxon>
        <taxon>Magnoliopsida</taxon>
        <taxon>eudicotyledons</taxon>
        <taxon>Gunneridae</taxon>
        <taxon>Pentapetalae</taxon>
        <taxon>rosids</taxon>
        <taxon>fabids</taxon>
        <taxon>Rosales</taxon>
        <taxon>Rosaceae</taxon>
        <taxon>Amygdaloideae</taxon>
        <taxon>Amygdaleae</taxon>
        <taxon>Prunus</taxon>
    </lineage>
</organism>
<reference evidence="1 2" key="1">
    <citation type="journal article" date="2022" name="G3 (Bethesda)">
        <title>Whole-genome sequence and methylome profiling of the almond [Prunus dulcis (Mill.) D.A. Webb] cultivar 'Nonpareil'.</title>
        <authorList>
            <person name="D'Amico-Willman K.M."/>
            <person name="Ouma W.Z."/>
            <person name="Meulia T."/>
            <person name="Sideli G.M."/>
            <person name="Gradziel T.M."/>
            <person name="Fresnedo-Ramirez J."/>
        </authorList>
    </citation>
    <scope>NUCLEOTIDE SEQUENCE [LARGE SCALE GENOMIC DNA]</scope>
    <source>
        <strain evidence="1">Clone GOH B32 T37-40</strain>
    </source>
</reference>
<keyword evidence="2" id="KW-1185">Reference proteome</keyword>
<dbReference type="Proteomes" id="UP001054821">
    <property type="component" value="Chromosome 1"/>
</dbReference>
<name>A0AAD5F7K6_PRUDU</name>